<dbReference type="InterPro" id="IPR020479">
    <property type="entry name" value="HD_metazoa"/>
</dbReference>
<gene>
    <name evidence="13" type="ORF">JOQ06_024570</name>
</gene>
<evidence type="ECO:0000256" key="7">
    <source>
        <dbReference type="ARBA" id="ARBA00023163"/>
    </source>
</evidence>
<evidence type="ECO:0000256" key="4">
    <source>
        <dbReference type="ARBA" id="ARBA00023015"/>
    </source>
</evidence>
<dbReference type="Gene3D" id="3.90.980.20">
    <property type="match status" value="1"/>
</dbReference>
<dbReference type="PROSITE" id="PS00027">
    <property type="entry name" value="HOMEOBOX_1"/>
    <property type="match status" value="1"/>
</dbReference>
<dbReference type="GO" id="GO:0000978">
    <property type="term" value="F:RNA polymerase II cis-regulatory region sequence-specific DNA binding"/>
    <property type="evidence" value="ECO:0007669"/>
    <property type="project" value="TreeGrafter"/>
</dbReference>
<dbReference type="AlphaFoldDB" id="A0AAD6A975"/>
<proteinExistence type="predicted"/>
<dbReference type="PRINTS" id="PR00024">
    <property type="entry name" value="HOMEOBOX"/>
</dbReference>
<evidence type="ECO:0000256" key="6">
    <source>
        <dbReference type="ARBA" id="ARBA00023155"/>
    </source>
</evidence>
<dbReference type="SUPFAM" id="SSF46689">
    <property type="entry name" value="Homeodomain-like"/>
    <property type="match status" value="1"/>
</dbReference>
<dbReference type="Pfam" id="PF00046">
    <property type="entry name" value="Homeodomain"/>
    <property type="match status" value="1"/>
</dbReference>
<evidence type="ECO:0000256" key="10">
    <source>
        <dbReference type="RuleBase" id="RU000682"/>
    </source>
</evidence>
<dbReference type="GO" id="GO:0000981">
    <property type="term" value="F:DNA-binding transcription factor activity, RNA polymerase II-specific"/>
    <property type="evidence" value="ECO:0007669"/>
    <property type="project" value="InterPro"/>
</dbReference>
<dbReference type="PANTHER" id="PTHR24339:SF28">
    <property type="entry name" value="E5-RELATED"/>
    <property type="match status" value="1"/>
</dbReference>
<dbReference type="PROSITE" id="PS50071">
    <property type="entry name" value="HOMEOBOX_2"/>
    <property type="match status" value="1"/>
</dbReference>
<evidence type="ECO:0000256" key="11">
    <source>
        <dbReference type="SAM" id="MobiDB-lite"/>
    </source>
</evidence>
<keyword evidence="4" id="KW-0805">Transcription regulation</keyword>
<comment type="function">
    <text evidence="1">Sequence-specific transcription factor which is part of a developmental regulatory system that provides cells with specific positional identities on the anterior-posterior axis.</text>
</comment>
<evidence type="ECO:0000313" key="13">
    <source>
        <dbReference type="EMBL" id="KAJ4920739.1"/>
    </source>
</evidence>
<protein>
    <recommendedName>
        <fullName evidence="12">Homeobox domain-containing protein</fullName>
    </recommendedName>
</protein>
<dbReference type="InterPro" id="IPR009057">
    <property type="entry name" value="Homeodomain-like_sf"/>
</dbReference>
<comment type="subcellular location">
    <subcellularLocation>
        <location evidence="2 9 10">Nucleus</location>
    </subcellularLocation>
</comment>
<dbReference type="PANTHER" id="PTHR24339">
    <property type="entry name" value="HOMEOBOX PROTEIN EMX-RELATED"/>
    <property type="match status" value="1"/>
</dbReference>
<evidence type="ECO:0000256" key="1">
    <source>
        <dbReference type="ARBA" id="ARBA00003263"/>
    </source>
</evidence>
<feature type="region of interest" description="Disordered" evidence="11">
    <location>
        <begin position="219"/>
        <end position="261"/>
    </location>
</feature>
<keyword evidence="5 9" id="KW-0238">DNA-binding</keyword>
<organism evidence="13 14">
    <name type="scientific">Pogonophryne albipinna</name>
    <dbReference type="NCBI Taxonomy" id="1090488"/>
    <lineage>
        <taxon>Eukaryota</taxon>
        <taxon>Metazoa</taxon>
        <taxon>Chordata</taxon>
        <taxon>Craniata</taxon>
        <taxon>Vertebrata</taxon>
        <taxon>Euteleostomi</taxon>
        <taxon>Actinopterygii</taxon>
        <taxon>Neopterygii</taxon>
        <taxon>Teleostei</taxon>
        <taxon>Neoteleostei</taxon>
        <taxon>Acanthomorphata</taxon>
        <taxon>Eupercaria</taxon>
        <taxon>Perciformes</taxon>
        <taxon>Notothenioidei</taxon>
        <taxon>Pogonophryne</taxon>
    </lineage>
</organism>
<dbReference type="InterPro" id="IPR050877">
    <property type="entry name" value="EMX-VAX-Noto_Homeobox_TFs"/>
</dbReference>
<dbReference type="InterPro" id="IPR001356">
    <property type="entry name" value="HD"/>
</dbReference>
<keyword evidence="3" id="KW-0217">Developmental protein</keyword>
<keyword evidence="8 9" id="KW-0539">Nucleus</keyword>
<feature type="domain" description="Homeobox" evidence="12">
    <location>
        <begin position="264"/>
        <end position="324"/>
    </location>
</feature>
<dbReference type="Pfam" id="PF21257">
    <property type="entry name" value="PHD_ash2p_like"/>
    <property type="match status" value="1"/>
</dbReference>
<sequence length="370" mass="42181">MASEGEAVIAAKTEAEPGDGEAAFGEVPTSMDTESSNGKEAMEAAGEGSEAADALTGSGDEESGRQLGEVELQCALCMKWFTADTFSIDTATCLPFMTNYVFHCNVCHHSGNTYFLRKQATPDVQQQTRCLDVQMPSLLFNPSTFPLTVLQSEERHKELCVDQRPPHDAATRQLPSSSLYFFITDPRLRIIYYPRDPPPPSPLRDILDPAKFTRRHICAEEETSTESPPHRDESRDLLSPEEEEEGDEGEEAPYLGRKRLHSPKKSRRIRTAFSLEQLHLLELSFRRSHYLSVFERQNISALLQLSETQVKIWFQNRRTKRKKERQLKGPENEEEHGCMNSFSPLTCNQMFYPQIHMFSPLSFHQQHYYA</sequence>
<dbReference type="Gene3D" id="1.10.10.60">
    <property type="entry name" value="Homeodomain-like"/>
    <property type="match status" value="1"/>
</dbReference>
<dbReference type="InterPro" id="IPR017970">
    <property type="entry name" value="Homeobox_CS"/>
</dbReference>
<name>A0AAD6A975_9TELE</name>
<feature type="region of interest" description="Disordered" evidence="11">
    <location>
        <begin position="1"/>
        <end position="64"/>
    </location>
</feature>
<feature type="compositionally biased region" description="Acidic residues" evidence="11">
    <location>
        <begin position="239"/>
        <end position="251"/>
    </location>
</feature>
<evidence type="ECO:0000313" key="14">
    <source>
        <dbReference type="Proteomes" id="UP001219934"/>
    </source>
</evidence>
<evidence type="ECO:0000256" key="5">
    <source>
        <dbReference type="ARBA" id="ARBA00023125"/>
    </source>
</evidence>
<keyword evidence="6 9" id="KW-0371">Homeobox</keyword>
<evidence type="ECO:0000256" key="2">
    <source>
        <dbReference type="ARBA" id="ARBA00004123"/>
    </source>
</evidence>
<evidence type="ECO:0000256" key="8">
    <source>
        <dbReference type="ARBA" id="ARBA00023242"/>
    </source>
</evidence>
<evidence type="ECO:0000256" key="3">
    <source>
        <dbReference type="ARBA" id="ARBA00022473"/>
    </source>
</evidence>
<comment type="caution">
    <text evidence="13">The sequence shown here is derived from an EMBL/GenBank/DDBJ whole genome shotgun (WGS) entry which is preliminary data.</text>
</comment>
<dbReference type="EMBL" id="JAPTMU010000171">
    <property type="protein sequence ID" value="KAJ4920739.1"/>
    <property type="molecule type" value="Genomic_DNA"/>
</dbReference>
<evidence type="ECO:0000256" key="9">
    <source>
        <dbReference type="PROSITE-ProRule" id="PRU00108"/>
    </source>
</evidence>
<dbReference type="SMART" id="SM00389">
    <property type="entry name" value="HOX"/>
    <property type="match status" value="1"/>
</dbReference>
<dbReference type="CDD" id="cd15583">
    <property type="entry name" value="PHD_ash2p_like"/>
    <property type="match status" value="1"/>
</dbReference>
<reference evidence="13" key="1">
    <citation type="submission" date="2022-11" db="EMBL/GenBank/DDBJ databases">
        <title>Chromosome-level genome of Pogonophryne albipinna.</title>
        <authorList>
            <person name="Jo E."/>
        </authorList>
    </citation>
    <scope>NUCLEOTIDE SEQUENCE</scope>
    <source>
        <strain evidence="13">SGF0006</strain>
        <tissue evidence="13">Muscle</tissue>
    </source>
</reference>
<dbReference type="Proteomes" id="UP001219934">
    <property type="component" value="Unassembled WGS sequence"/>
</dbReference>
<feature type="DNA-binding region" description="Homeobox" evidence="9">
    <location>
        <begin position="266"/>
        <end position="325"/>
    </location>
</feature>
<keyword evidence="14" id="KW-1185">Reference proteome</keyword>
<keyword evidence="7" id="KW-0804">Transcription</keyword>
<evidence type="ECO:0000259" key="12">
    <source>
        <dbReference type="PROSITE" id="PS50071"/>
    </source>
</evidence>
<dbReference type="GO" id="GO:0005634">
    <property type="term" value="C:nucleus"/>
    <property type="evidence" value="ECO:0007669"/>
    <property type="project" value="UniProtKB-SubCell"/>
</dbReference>
<accession>A0AAD6A975</accession>
<feature type="compositionally biased region" description="Basic and acidic residues" evidence="11">
    <location>
        <begin position="228"/>
        <end position="238"/>
    </location>
</feature>
<dbReference type="CDD" id="cd00086">
    <property type="entry name" value="homeodomain"/>
    <property type="match status" value="1"/>
</dbReference>
<dbReference type="InterPro" id="IPR049455">
    <property type="entry name" value="ASH2-like_PHD"/>
</dbReference>
<feature type="compositionally biased region" description="Low complexity" evidence="11">
    <location>
        <begin position="43"/>
        <end position="54"/>
    </location>
</feature>